<dbReference type="SUPFAM" id="SSF55031">
    <property type="entry name" value="Bacterial exopeptidase dimerisation domain"/>
    <property type="match status" value="1"/>
</dbReference>
<dbReference type="GO" id="GO:0019877">
    <property type="term" value="P:diaminopimelate biosynthetic process"/>
    <property type="evidence" value="ECO:0007669"/>
    <property type="project" value="UniProtKB-ARBA"/>
</dbReference>
<feature type="binding site" evidence="2">
    <location>
        <position position="151"/>
    </location>
    <ligand>
        <name>Mn(2+)</name>
        <dbReference type="ChEBI" id="CHEBI:29035"/>
        <label>2</label>
    </ligand>
</feature>
<feature type="binding site" evidence="2">
    <location>
        <position position="115"/>
    </location>
    <ligand>
        <name>Mn(2+)</name>
        <dbReference type="ChEBI" id="CHEBI:29035"/>
        <label>2</label>
    </ligand>
</feature>
<dbReference type="PANTHER" id="PTHR11014">
    <property type="entry name" value="PEPTIDASE M20 FAMILY MEMBER"/>
    <property type="match status" value="1"/>
</dbReference>
<evidence type="ECO:0000313" key="4">
    <source>
        <dbReference type="EMBL" id="PYI37207.1"/>
    </source>
</evidence>
<gene>
    <name evidence="4" type="ORF">CVS30_16860</name>
</gene>
<dbReference type="GO" id="GO:0050118">
    <property type="term" value="F:N-acetyldiaminopimelate deacetylase activity"/>
    <property type="evidence" value="ECO:0007669"/>
    <property type="project" value="UniProtKB-ARBA"/>
</dbReference>
<dbReference type="Pfam" id="PF01546">
    <property type="entry name" value="Peptidase_M20"/>
    <property type="match status" value="1"/>
</dbReference>
<dbReference type="Gene3D" id="3.30.70.360">
    <property type="match status" value="1"/>
</dbReference>
<dbReference type="SUPFAM" id="SSF53187">
    <property type="entry name" value="Zn-dependent exopeptidases"/>
    <property type="match status" value="1"/>
</dbReference>
<dbReference type="InterPro" id="IPR036264">
    <property type="entry name" value="Bact_exopeptidase_dim_dom"/>
</dbReference>
<dbReference type="NCBIfam" id="TIGR01891">
    <property type="entry name" value="amidohydrolases"/>
    <property type="match status" value="1"/>
</dbReference>
<dbReference type="InterPro" id="IPR011650">
    <property type="entry name" value="Peptidase_M20_dimer"/>
</dbReference>
<dbReference type="EMBL" id="QJVC01000027">
    <property type="protein sequence ID" value="PYI37207.1"/>
    <property type="molecule type" value="Genomic_DNA"/>
</dbReference>
<dbReference type="RefSeq" id="WP_110486712.1">
    <property type="nucleotide sequence ID" value="NZ_QJVC01000027.1"/>
</dbReference>
<feature type="domain" description="Peptidase M20 dimerisation" evidence="3">
    <location>
        <begin position="203"/>
        <end position="295"/>
    </location>
</feature>
<evidence type="ECO:0000256" key="2">
    <source>
        <dbReference type="PIRSR" id="PIRSR005962-1"/>
    </source>
</evidence>
<dbReference type="OrthoDB" id="9777385at2"/>
<dbReference type="CDD" id="cd03886">
    <property type="entry name" value="M20_Acy1"/>
    <property type="match status" value="1"/>
</dbReference>
<dbReference type="InterPro" id="IPR002933">
    <property type="entry name" value="Peptidase_M20"/>
</dbReference>
<feature type="binding site" evidence="2">
    <location>
        <position position="117"/>
    </location>
    <ligand>
        <name>Mn(2+)</name>
        <dbReference type="ChEBI" id="CHEBI:29035"/>
        <label>2</label>
    </ligand>
</feature>
<dbReference type="InterPro" id="IPR017439">
    <property type="entry name" value="Amidohydrolase"/>
</dbReference>
<dbReference type="PIRSF" id="PIRSF005962">
    <property type="entry name" value="Pept_M20D_amidohydro"/>
    <property type="match status" value="1"/>
</dbReference>
<accession>A0A2V5JDD7</accession>
<evidence type="ECO:0000259" key="3">
    <source>
        <dbReference type="Pfam" id="PF07687"/>
    </source>
</evidence>
<proteinExistence type="predicted"/>
<dbReference type="FunFam" id="3.30.70.360:FF:000001">
    <property type="entry name" value="N-acetyldiaminopimelate deacetylase"/>
    <property type="match status" value="1"/>
</dbReference>
<dbReference type="GO" id="GO:0046872">
    <property type="term" value="F:metal ion binding"/>
    <property type="evidence" value="ECO:0007669"/>
    <property type="project" value="UniProtKB-KW"/>
</dbReference>
<keyword evidence="2" id="KW-0464">Manganese</keyword>
<dbReference type="PANTHER" id="PTHR11014:SF63">
    <property type="entry name" value="METALLOPEPTIDASE, PUTATIVE (AFU_ORTHOLOGUE AFUA_6G09600)-RELATED"/>
    <property type="match status" value="1"/>
</dbReference>
<keyword evidence="2" id="KW-0479">Metal-binding</keyword>
<feature type="binding site" evidence="2">
    <location>
        <position position="179"/>
    </location>
    <ligand>
        <name>Mn(2+)</name>
        <dbReference type="ChEBI" id="CHEBI:29035"/>
        <label>2</label>
    </ligand>
</feature>
<sequence>MTGSASLETPSTQALAATMADELATLRRELHQIPELGNDLPLTQQRLLAALADLDLEITLGKQLSSITAVLRGEGTHASGIKPVVLLRGDMDALPVAEANDLDYKSTHEGLMHACGHDLHMAGLVGAARILHARKADLAGDVVFMFQPGEESPGGAEPMIAEGVLDAAGRRADAAFGLHVFSTGQPQGVWYGRQGSQMAAADELHVRFKGVGGHGSQPHEAKDPIPALCEAVTALQTMVTRAFDVFDPVVVTVGKIAGGTRDNIIPDDATFDATVRSFSAKSRSSIQEKSVRLVQGIAEAHGLEASVEYTELYPVLVNEESAYELARQTVVDMFGEDRYSEMQFPLPGSEDFAFIAEEVPSSFLFLSACVDNTATNLGNNHSAHALFDDSVLPDAAAWLAEVAIRRINHG</sequence>
<feature type="binding site" evidence="2">
    <location>
        <position position="381"/>
    </location>
    <ligand>
        <name>Mn(2+)</name>
        <dbReference type="ChEBI" id="CHEBI:29035"/>
        <label>2</label>
    </ligand>
</feature>
<organism evidence="4 5">
    <name type="scientific">Arthrobacter psychrolactophilus</name>
    <dbReference type="NCBI Taxonomy" id="92442"/>
    <lineage>
        <taxon>Bacteria</taxon>
        <taxon>Bacillati</taxon>
        <taxon>Actinomycetota</taxon>
        <taxon>Actinomycetes</taxon>
        <taxon>Micrococcales</taxon>
        <taxon>Micrococcaceae</taxon>
        <taxon>Arthrobacter</taxon>
    </lineage>
</organism>
<reference evidence="4 5" key="1">
    <citation type="submission" date="2018-05" db="EMBL/GenBank/DDBJ databases">
        <title>Genetic diversity of glacier-inhabiting Cryobacterium bacteria in China and description of Cryobacterium mengkeensis sp. nov. and Arthrobacter glacialis sp. nov.</title>
        <authorList>
            <person name="Liu Q."/>
            <person name="Xin Y.-H."/>
        </authorList>
    </citation>
    <scope>NUCLEOTIDE SEQUENCE [LARGE SCALE GENOMIC DNA]</scope>
    <source>
        <strain evidence="4 5">B7</strain>
    </source>
</reference>
<comment type="cofactor">
    <cofactor evidence="2">
        <name>Mn(2+)</name>
        <dbReference type="ChEBI" id="CHEBI:29035"/>
    </cofactor>
    <text evidence="2">The Mn(2+) ion enhances activity.</text>
</comment>
<keyword evidence="1 4" id="KW-0378">Hydrolase</keyword>
<keyword evidence="5" id="KW-1185">Reference proteome</keyword>
<evidence type="ECO:0000313" key="5">
    <source>
        <dbReference type="Proteomes" id="UP000247980"/>
    </source>
</evidence>
<dbReference type="AlphaFoldDB" id="A0A2V5JDD7"/>
<dbReference type="Pfam" id="PF07687">
    <property type="entry name" value="M20_dimer"/>
    <property type="match status" value="1"/>
</dbReference>
<comment type="caution">
    <text evidence="4">The sequence shown here is derived from an EMBL/GenBank/DDBJ whole genome shotgun (WGS) entry which is preliminary data.</text>
</comment>
<protein>
    <submittedName>
        <fullName evidence="4">Amidohydrolase</fullName>
    </submittedName>
</protein>
<evidence type="ECO:0000256" key="1">
    <source>
        <dbReference type="ARBA" id="ARBA00022801"/>
    </source>
</evidence>
<dbReference type="Proteomes" id="UP000247980">
    <property type="component" value="Unassembled WGS sequence"/>
</dbReference>
<dbReference type="Gene3D" id="3.40.630.10">
    <property type="entry name" value="Zn peptidases"/>
    <property type="match status" value="1"/>
</dbReference>
<name>A0A2V5JDD7_9MICC</name>